<gene>
    <name evidence="2" type="ORF">GTP81_11310</name>
</gene>
<keyword evidence="3" id="KW-1185">Reference proteome</keyword>
<protein>
    <recommendedName>
        <fullName evidence="4">General secretion pathway protein GspL</fullName>
    </recommendedName>
</protein>
<evidence type="ECO:0000313" key="2">
    <source>
        <dbReference type="EMBL" id="MYN17340.1"/>
    </source>
</evidence>
<evidence type="ECO:0000256" key="1">
    <source>
        <dbReference type="SAM" id="MobiDB-lite"/>
    </source>
</evidence>
<reference evidence="2 3" key="1">
    <citation type="submission" date="2019-12" db="EMBL/GenBank/DDBJ databases">
        <title>Novel species isolated from a subtropical stream in China.</title>
        <authorList>
            <person name="Lu H."/>
        </authorList>
    </citation>
    <scope>NUCLEOTIDE SEQUENCE [LARGE SCALE GENOMIC DNA]</scope>
    <source>
        <strain evidence="2 3">FT107W</strain>
    </source>
</reference>
<proteinExistence type="predicted"/>
<dbReference type="Proteomes" id="UP000484875">
    <property type="component" value="Unassembled WGS sequence"/>
</dbReference>
<dbReference type="AlphaFoldDB" id="A0A845HEV7"/>
<feature type="compositionally biased region" description="Basic and acidic residues" evidence="1">
    <location>
        <begin position="162"/>
        <end position="174"/>
    </location>
</feature>
<organism evidence="2 3">
    <name type="scientific">Duganella vulcania</name>
    <dbReference type="NCBI Taxonomy" id="2692166"/>
    <lineage>
        <taxon>Bacteria</taxon>
        <taxon>Pseudomonadati</taxon>
        <taxon>Pseudomonadota</taxon>
        <taxon>Betaproteobacteria</taxon>
        <taxon>Burkholderiales</taxon>
        <taxon>Oxalobacteraceae</taxon>
        <taxon>Telluria group</taxon>
        <taxon>Duganella</taxon>
    </lineage>
</organism>
<accession>A0A845HEV7</accession>
<evidence type="ECO:0008006" key="4">
    <source>
        <dbReference type="Google" id="ProtNLM"/>
    </source>
</evidence>
<dbReference type="EMBL" id="WWCV01000016">
    <property type="protein sequence ID" value="MYN17340.1"/>
    <property type="molecule type" value="Genomic_DNA"/>
</dbReference>
<feature type="region of interest" description="Disordered" evidence="1">
    <location>
        <begin position="161"/>
        <end position="182"/>
    </location>
</feature>
<sequence>MTPRRLRVLLSPQQVLCVARQGGRLVEGSARQIAVDGAGGHWQAAIDALRTLLQQPDIAAAKLPLEISLSGRWSQLVLAPWSDALLSEPSASRFLQTQLAALYGDNARGWSVVGDDAPYGHTRLVCGVDSTLLQALKDVAAECGHACRVIEPLLATALRTLEAPRPERSRKGTADTDGALSRLNGAADSSSASLRATKGAAYAVGALALIEPGRITMAALRDGRIVAIQSQPASEAWRIELPQAWQRWTLRAPELAAIEQIAVTDLSALPSALPPERATATASASAPSIAATLHLVPGALPSRFQLNANPFGERATIVTPAVQAPSSTATPEVAA</sequence>
<comment type="caution">
    <text evidence="2">The sequence shown here is derived from an EMBL/GenBank/DDBJ whole genome shotgun (WGS) entry which is preliminary data.</text>
</comment>
<name>A0A845HEV7_9BURK</name>
<evidence type="ECO:0000313" key="3">
    <source>
        <dbReference type="Proteomes" id="UP000484875"/>
    </source>
</evidence>